<evidence type="ECO:0000256" key="3">
    <source>
        <dbReference type="ARBA" id="ARBA00022833"/>
    </source>
</evidence>
<evidence type="ECO:0000259" key="6">
    <source>
        <dbReference type="PROSITE" id="PS50271"/>
    </source>
</evidence>
<feature type="domain" description="UBP-type" evidence="6">
    <location>
        <begin position="105"/>
        <end position="214"/>
    </location>
</feature>
<reference evidence="7 8" key="1">
    <citation type="journal article" date="2017" name="Environ. Microbiol.">
        <title>Decay of the glycolytic pathway and adaptation to intranuclear parasitism within Enterocytozoonidae microsporidia.</title>
        <authorList>
            <person name="Wiredu Boakye D."/>
            <person name="Jaroenlak P."/>
            <person name="Prachumwat A."/>
            <person name="Williams T.A."/>
            <person name="Bateman K.S."/>
            <person name="Itsathitphaisarn O."/>
            <person name="Sritunyalucksana K."/>
            <person name="Paszkiewicz K.H."/>
            <person name="Moore K.A."/>
            <person name="Stentiford G.D."/>
            <person name="Williams B.A."/>
        </authorList>
    </citation>
    <scope>NUCLEOTIDE SEQUENCE [LARGE SCALE GENOMIC DNA]</scope>
    <source>
        <strain evidence="7 8">GB1</strain>
    </source>
</reference>
<keyword evidence="3" id="KW-0862">Zinc</keyword>
<dbReference type="GO" id="GO:0008270">
    <property type="term" value="F:zinc ion binding"/>
    <property type="evidence" value="ECO:0007669"/>
    <property type="project" value="UniProtKB-KW"/>
</dbReference>
<organism evidence="7 8">
    <name type="scientific">Enterospora canceri</name>
    <dbReference type="NCBI Taxonomy" id="1081671"/>
    <lineage>
        <taxon>Eukaryota</taxon>
        <taxon>Fungi</taxon>
        <taxon>Fungi incertae sedis</taxon>
        <taxon>Microsporidia</taxon>
        <taxon>Enterocytozoonidae</taxon>
        <taxon>Enterospora</taxon>
    </lineage>
</organism>
<keyword evidence="1" id="KW-0479">Metal-binding</keyword>
<proteinExistence type="predicted"/>
<dbReference type="InterPro" id="IPR001394">
    <property type="entry name" value="Peptidase_C19_UCH"/>
</dbReference>
<comment type="caution">
    <text evidence="7">The sequence shown here is derived from an EMBL/GenBank/DDBJ whole genome shotgun (WGS) entry which is preliminary data.</text>
</comment>
<sequence>MQFTIQNVTKECVYCYETAECTSVNICTCGLTVCLQHTDMHRSKFGCKVVCNMKENVNKQIEVSVRESRFLEEHLENIKAIGTGKIEEGVSMILSNMFNSPKDSVFCPHIEQKPIEFEKPAKCSMCEITKNLWKCIGCSFVGCSRKQYGAVGNSHMLEHAKSEHDSNMHKQAIFVSTTNKIYCYECNEFINNGPPTKCVANETATEAMNLLFDLNTEEKMLVEKCNRKIKIHNRHITRDTDFSFLEKYHENIREEDILEEANQIGIVNEGNTCFVSGGLHLLSQLLCKDMSMHFMVCENNPLKCITCQIIKITNKLNNFDESMLVGDGMVDIAPFLDLFYINYTYAFQLGTQADCCEFIQVILEKLKSDEECGLIESVTKKAEYSVVYEIECNACNKTSTRKEGGTVLLLNFAKSVGEALENMQEMDETCTHCNHQAKGTLVEMHVPEELIICLQRTKISNGVGIKILDAVDVEREIYIQGCKYTLKGSIIHKGPTLNSGHYIYYDSKEDVVINDEIVRKTKNDDLEQGYMFIYKKEE</sequence>
<evidence type="ECO:0000259" key="5">
    <source>
        <dbReference type="PROSITE" id="PS50235"/>
    </source>
</evidence>
<dbReference type="InterPro" id="IPR001607">
    <property type="entry name" value="Znf_UBP"/>
</dbReference>
<evidence type="ECO:0000313" key="7">
    <source>
        <dbReference type="EMBL" id="ORD93553.1"/>
    </source>
</evidence>
<evidence type="ECO:0000256" key="2">
    <source>
        <dbReference type="ARBA" id="ARBA00022771"/>
    </source>
</evidence>
<dbReference type="GO" id="GO:0016579">
    <property type="term" value="P:protein deubiquitination"/>
    <property type="evidence" value="ECO:0007669"/>
    <property type="project" value="InterPro"/>
</dbReference>
<dbReference type="PROSITE" id="PS50235">
    <property type="entry name" value="USP_3"/>
    <property type="match status" value="1"/>
</dbReference>
<gene>
    <name evidence="7" type="primary">UBP14</name>
    <name evidence="7" type="ORF">ECANGB1_2006</name>
</gene>
<protein>
    <submittedName>
        <fullName evidence="7">UBP14</fullName>
    </submittedName>
</protein>
<dbReference type="InterPro" id="IPR013083">
    <property type="entry name" value="Znf_RING/FYVE/PHD"/>
</dbReference>
<dbReference type="Pfam" id="PF00443">
    <property type="entry name" value="UCH"/>
    <property type="match status" value="1"/>
</dbReference>
<dbReference type="VEuPathDB" id="MicrosporidiaDB:ECANGB1_2006"/>
<dbReference type="SUPFAM" id="SSF54001">
    <property type="entry name" value="Cysteine proteinases"/>
    <property type="match status" value="1"/>
</dbReference>
<dbReference type="Gene3D" id="3.90.70.10">
    <property type="entry name" value="Cysteine proteinases"/>
    <property type="match status" value="1"/>
</dbReference>
<dbReference type="InterPro" id="IPR028889">
    <property type="entry name" value="USP"/>
</dbReference>
<evidence type="ECO:0000313" key="8">
    <source>
        <dbReference type="Proteomes" id="UP000192639"/>
    </source>
</evidence>
<dbReference type="SMART" id="SM00290">
    <property type="entry name" value="ZnF_UBP"/>
    <property type="match status" value="1"/>
</dbReference>
<keyword evidence="8" id="KW-1185">Reference proteome</keyword>
<accession>A0A1Y1S546</accession>
<dbReference type="GO" id="GO:0004843">
    <property type="term" value="F:cysteine-type deubiquitinase activity"/>
    <property type="evidence" value="ECO:0007669"/>
    <property type="project" value="InterPro"/>
</dbReference>
<dbReference type="GO" id="GO:0005634">
    <property type="term" value="C:nucleus"/>
    <property type="evidence" value="ECO:0007669"/>
    <property type="project" value="TreeGrafter"/>
</dbReference>
<feature type="domain" description="USP" evidence="5">
    <location>
        <begin position="264"/>
        <end position="537"/>
    </location>
</feature>
<dbReference type="Proteomes" id="UP000192639">
    <property type="component" value="Unassembled WGS sequence"/>
</dbReference>
<dbReference type="OrthoDB" id="289038at2759"/>
<name>A0A1Y1S546_9MICR</name>
<dbReference type="PANTHER" id="PTHR24006">
    <property type="entry name" value="UBIQUITIN CARBOXYL-TERMINAL HYDROLASE"/>
    <property type="match status" value="1"/>
</dbReference>
<evidence type="ECO:0000256" key="1">
    <source>
        <dbReference type="ARBA" id="ARBA00022723"/>
    </source>
</evidence>
<dbReference type="GO" id="GO:0005829">
    <property type="term" value="C:cytosol"/>
    <property type="evidence" value="ECO:0007669"/>
    <property type="project" value="TreeGrafter"/>
</dbReference>
<dbReference type="SUPFAM" id="SSF57850">
    <property type="entry name" value="RING/U-box"/>
    <property type="match status" value="1"/>
</dbReference>
<dbReference type="Pfam" id="PF02148">
    <property type="entry name" value="zf-UBP"/>
    <property type="match status" value="1"/>
</dbReference>
<dbReference type="InterPro" id="IPR050164">
    <property type="entry name" value="Peptidase_C19"/>
</dbReference>
<dbReference type="AlphaFoldDB" id="A0A1Y1S546"/>
<evidence type="ECO:0000256" key="4">
    <source>
        <dbReference type="PROSITE-ProRule" id="PRU00502"/>
    </source>
</evidence>
<dbReference type="InterPro" id="IPR038765">
    <property type="entry name" value="Papain-like_cys_pep_sf"/>
</dbReference>
<dbReference type="Gene3D" id="3.30.40.10">
    <property type="entry name" value="Zinc/RING finger domain, C3HC4 (zinc finger)"/>
    <property type="match status" value="1"/>
</dbReference>
<dbReference type="PROSITE" id="PS50271">
    <property type="entry name" value="ZF_UBP"/>
    <property type="match status" value="1"/>
</dbReference>
<keyword evidence="2 4" id="KW-0863">Zinc-finger</keyword>
<dbReference type="EMBL" id="LWDP01000068">
    <property type="protein sequence ID" value="ORD93553.1"/>
    <property type="molecule type" value="Genomic_DNA"/>
</dbReference>